<dbReference type="RefSeq" id="WP_124778342.1">
    <property type="nucleotide sequence ID" value="NZ_QGSZ01000389.1"/>
</dbReference>
<comment type="caution">
    <text evidence="2">The sequence shown here is derived from an EMBL/GenBank/DDBJ whole genome shotgun (WGS) entry which is preliminary data.</text>
</comment>
<name>A0A3N9WGX5_9ACTN</name>
<evidence type="ECO:0000313" key="3">
    <source>
        <dbReference type="Proteomes" id="UP000282312"/>
    </source>
</evidence>
<evidence type="ECO:0000256" key="1">
    <source>
        <dbReference type="SAM" id="MobiDB-lite"/>
    </source>
</evidence>
<reference evidence="2 3" key="1">
    <citation type="submission" date="2018-05" db="EMBL/GenBank/DDBJ databases">
        <title>Micromonospora from Atacama Desert.</title>
        <authorList>
            <person name="Carro L."/>
            <person name="Goodfellow M."/>
            <person name="Klenk H.-P."/>
        </authorList>
    </citation>
    <scope>NUCLEOTIDE SEQUENCE [LARGE SCALE GENOMIC DNA]</scope>
    <source>
        <strain evidence="2 3">LB39</strain>
    </source>
</reference>
<dbReference type="Proteomes" id="UP000282312">
    <property type="component" value="Unassembled WGS sequence"/>
</dbReference>
<dbReference type="EMBL" id="QGSZ01000389">
    <property type="protein sequence ID" value="RQW94202.1"/>
    <property type="molecule type" value="Genomic_DNA"/>
</dbReference>
<dbReference type="OrthoDB" id="3405846at2"/>
<protein>
    <submittedName>
        <fullName evidence="2">Uncharacterized protein</fullName>
    </submittedName>
</protein>
<accession>A0A3N9WGX5</accession>
<gene>
    <name evidence="2" type="ORF">DLJ59_34795</name>
</gene>
<feature type="region of interest" description="Disordered" evidence="1">
    <location>
        <begin position="56"/>
        <end position="92"/>
    </location>
</feature>
<evidence type="ECO:0000313" key="2">
    <source>
        <dbReference type="EMBL" id="RQW94202.1"/>
    </source>
</evidence>
<proteinExistence type="predicted"/>
<sequence>MSDRSRTRPSHRALLPRDVTDPLLWRLAVDVLTAHQPGPGNRCANLQCADQSGPCSAARQAQRAMRAARATPPPQPAPAREPTPQRPARDSLGFVGWFTNGLAAAATQLLPRVPQRLPRRVPGATLTAAYAA</sequence>
<keyword evidence="3" id="KW-1185">Reference proteome</keyword>
<feature type="compositionally biased region" description="Pro residues" evidence="1">
    <location>
        <begin position="71"/>
        <end position="85"/>
    </location>
</feature>
<feature type="compositionally biased region" description="Low complexity" evidence="1">
    <location>
        <begin position="57"/>
        <end position="70"/>
    </location>
</feature>
<organism evidence="2 3">
    <name type="scientific">Micromonospora inaquosa</name>
    <dbReference type="NCBI Taxonomy" id="2203716"/>
    <lineage>
        <taxon>Bacteria</taxon>
        <taxon>Bacillati</taxon>
        <taxon>Actinomycetota</taxon>
        <taxon>Actinomycetes</taxon>
        <taxon>Micromonosporales</taxon>
        <taxon>Micromonosporaceae</taxon>
        <taxon>Micromonospora</taxon>
    </lineage>
</organism>
<dbReference type="AlphaFoldDB" id="A0A3N9WGX5"/>